<dbReference type="Gene3D" id="3.90.25.10">
    <property type="entry name" value="UDP-galactose 4-epimerase, domain 1"/>
    <property type="match status" value="1"/>
</dbReference>
<accession>A0A0R0C9G6</accession>
<dbReference type="GO" id="GO:0003978">
    <property type="term" value="F:UDP-glucose 4-epimerase activity"/>
    <property type="evidence" value="ECO:0007669"/>
    <property type="project" value="UniProtKB-UniRule"/>
</dbReference>
<dbReference type="Pfam" id="PF16363">
    <property type="entry name" value="GDP_Man_Dehyd"/>
    <property type="match status" value="1"/>
</dbReference>
<comment type="caution">
    <text evidence="11">The sequence shown here is derived from an EMBL/GenBank/DDBJ whole genome shotgun (WGS) entry which is preliminary data.</text>
</comment>
<evidence type="ECO:0000256" key="4">
    <source>
        <dbReference type="ARBA" id="ARBA00007637"/>
    </source>
</evidence>
<dbReference type="PANTHER" id="PTHR43725">
    <property type="entry name" value="UDP-GLUCOSE 4-EPIMERASE"/>
    <property type="match status" value="1"/>
</dbReference>
<comment type="pathway">
    <text evidence="3 9">Carbohydrate metabolism; galactose metabolism.</text>
</comment>
<dbReference type="InterPro" id="IPR005886">
    <property type="entry name" value="UDP_G4E"/>
</dbReference>
<dbReference type="OrthoDB" id="9803010at2"/>
<comment type="similarity">
    <text evidence="4 9">Belongs to the NAD(P)-dependent epimerase/dehydratase family.</text>
</comment>
<dbReference type="STRING" id="405444.ABB26_01030"/>
<comment type="subunit">
    <text evidence="9">Homodimer.</text>
</comment>
<proteinExistence type="inferred from homology"/>
<dbReference type="EMBL" id="LDJI01000003">
    <property type="protein sequence ID" value="KRG66252.1"/>
    <property type="molecule type" value="Genomic_DNA"/>
</dbReference>
<gene>
    <name evidence="11" type="ORF">ABB26_01030</name>
</gene>
<keyword evidence="12" id="KW-1185">Reference proteome</keyword>
<dbReference type="GO" id="GO:0006012">
    <property type="term" value="P:galactose metabolic process"/>
    <property type="evidence" value="ECO:0007669"/>
    <property type="project" value="UniProtKB-UniPathway"/>
</dbReference>
<evidence type="ECO:0000256" key="5">
    <source>
        <dbReference type="ARBA" id="ARBA00013189"/>
    </source>
</evidence>
<evidence type="ECO:0000256" key="3">
    <source>
        <dbReference type="ARBA" id="ARBA00004947"/>
    </source>
</evidence>
<dbReference type="GO" id="GO:0005829">
    <property type="term" value="C:cytosol"/>
    <property type="evidence" value="ECO:0007669"/>
    <property type="project" value="TreeGrafter"/>
</dbReference>
<evidence type="ECO:0000259" key="10">
    <source>
        <dbReference type="Pfam" id="PF16363"/>
    </source>
</evidence>
<protein>
    <recommendedName>
        <fullName evidence="6 9">UDP-glucose 4-epimerase</fullName>
        <ecNumber evidence="5 9">5.1.3.2</ecNumber>
    </recommendedName>
</protein>
<organism evidence="11 12">
    <name type="scientific">Stenotrophomonas humi</name>
    <dbReference type="NCBI Taxonomy" id="405444"/>
    <lineage>
        <taxon>Bacteria</taxon>
        <taxon>Pseudomonadati</taxon>
        <taxon>Pseudomonadota</taxon>
        <taxon>Gammaproteobacteria</taxon>
        <taxon>Lysobacterales</taxon>
        <taxon>Lysobacteraceae</taxon>
        <taxon>Stenotrophomonas</taxon>
    </lineage>
</organism>
<dbReference type="PANTHER" id="PTHR43725:SF47">
    <property type="entry name" value="UDP-GLUCOSE 4-EPIMERASE"/>
    <property type="match status" value="1"/>
</dbReference>
<dbReference type="NCBIfam" id="TIGR01179">
    <property type="entry name" value="galE"/>
    <property type="match status" value="1"/>
</dbReference>
<dbReference type="InterPro" id="IPR016040">
    <property type="entry name" value="NAD(P)-bd_dom"/>
</dbReference>
<comment type="catalytic activity">
    <reaction evidence="1 9">
        <text>UDP-alpha-D-glucose = UDP-alpha-D-galactose</text>
        <dbReference type="Rhea" id="RHEA:22168"/>
        <dbReference type="ChEBI" id="CHEBI:58885"/>
        <dbReference type="ChEBI" id="CHEBI:66914"/>
        <dbReference type="EC" id="5.1.3.2"/>
    </reaction>
</comment>
<dbReference type="EC" id="5.1.3.2" evidence="5 9"/>
<name>A0A0R0C9G6_9GAMM</name>
<keyword evidence="9" id="KW-0119">Carbohydrate metabolism</keyword>
<dbReference type="Proteomes" id="UP000050864">
    <property type="component" value="Unassembled WGS sequence"/>
</dbReference>
<dbReference type="RefSeq" id="WP_057631713.1">
    <property type="nucleotide sequence ID" value="NZ_LDJI01000003.1"/>
</dbReference>
<keyword evidence="8 9" id="KW-0413">Isomerase</keyword>
<dbReference type="Gene3D" id="3.40.50.720">
    <property type="entry name" value="NAD(P)-binding Rossmann-like Domain"/>
    <property type="match status" value="1"/>
</dbReference>
<evidence type="ECO:0000256" key="6">
    <source>
        <dbReference type="ARBA" id="ARBA00018569"/>
    </source>
</evidence>
<evidence type="ECO:0000313" key="12">
    <source>
        <dbReference type="Proteomes" id="UP000050864"/>
    </source>
</evidence>
<evidence type="ECO:0000256" key="8">
    <source>
        <dbReference type="ARBA" id="ARBA00023235"/>
    </source>
</evidence>
<dbReference type="InterPro" id="IPR036291">
    <property type="entry name" value="NAD(P)-bd_dom_sf"/>
</dbReference>
<dbReference type="CDD" id="cd05247">
    <property type="entry name" value="UDP_G4E_1_SDR_e"/>
    <property type="match status" value="1"/>
</dbReference>
<evidence type="ECO:0000256" key="1">
    <source>
        <dbReference type="ARBA" id="ARBA00000083"/>
    </source>
</evidence>
<comment type="cofactor">
    <cofactor evidence="2 9">
        <name>NAD(+)</name>
        <dbReference type="ChEBI" id="CHEBI:57540"/>
    </cofactor>
</comment>
<dbReference type="UniPathway" id="UPA00214"/>
<keyword evidence="7 9" id="KW-0520">NAD</keyword>
<dbReference type="SUPFAM" id="SSF51735">
    <property type="entry name" value="NAD(P)-binding Rossmann-fold domains"/>
    <property type="match status" value="1"/>
</dbReference>
<evidence type="ECO:0000256" key="9">
    <source>
        <dbReference type="RuleBase" id="RU366046"/>
    </source>
</evidence>
<dbReference type="AlphaFoldDB" id="A0A0R0C9G6"/>
<feature type="domain" description="NAD(P)-binding" evidence="10">
    <location>
        <begin position="6"/>
        <end position="325"/>
    </location>
</feature>
<reference evidence="11 12" key="1">
    <citation type="submission" date="2015-05" db="EMBL/GenBank/DDBJ databases">
        <title>Genome sequencing and analysis of members of genus Stenotrophomonas.</title>
        <authorList>
            <person name="Patil P.P."/>
            <person name="Midha S."/>
            <person name="Patil P.B."/>
        </authorList>
    </citation>
    <scope>NUCLEOTIDE SEQUENCE [LARGE SCALE GENOMIC DNA]</scope>
    <source>
        <strain evidence="11 12">DSM 18929</strain>
    </source>
</reference>
<evidence type="ECO:0000256" key="7">
    <source>
        <dbReference type="ARBA" id="ARBA00023027"/>
    </source>
</evidence>
<dbReference type="PATRIC" id="fig|405444.3.peg.2336"/>
<evidence type="ECO:0000256" key="2">
    <source>
        <dbReference type="ARBA" id="ARBA00001911"/>
    </source>
</evidence>
<evidence type="ECO:0000313" key="11">
    <source>
        <dbReference type="EMBL" id="KRG66252.1"/>
    </source>
</evidence>
<sequence length="335" mass="36327">MTNTILVTGGAGYIGSHTTVALLEAGYDVVVVDNFSNSERWIPDRIQALAGRNFRCIELDLCDAPALTRCMAEVRPEGVIHFGALKSVGESFSQPLRYYQNNIVGTLNLLQAMNAVGCQQLVFSSSATVYGIPDHCPIPEDASLRAINPYGRSKLMMEEAINDIAHAVDGFRAAILRYFNPAGAHPSGRLGELPRGAPNNLVPFVAQVAAGLRPEVKVFGSDYATSDGTGVRDYIHVMDLASAHVNALRHLAGSTQTVTLNLGTGRGYSVLEIIQAFGRACGHPVPYRLDARRPGDADACYADPARAEALLHWRAERDLEQICADAWRWQQHLSA</sequence>